<dbReference type="Proteomes" id="UP000230564">
    <property type="component" value="Unassembled WGS sequence"/>
</dbReference>
<proteinExistence type="predicted"/>
<evidence type="ECO:0000313" key="1">
    <source>
        <dbReference type="EMBL" id="PIR06936.1"/>
    </source>
</evidence>
<sequence length="134" mass="15269">MGKFYRNVIKIEPNIAALDIPENVLIVVQRGLDVNQMVAVCQRITNLNYHDGLIVRVAHTHLTDHSYPVPATEDLSSLTLIEYLLLVLKNYTSGGGLPVKEQVCLGSNIFNRVPYVKFYEDRFHIFWDTPPKSK</sequence>
<evidence type="ECO:0000313" key="2">
    <source>
        <dbReference type="Proteomes" id="UP000230564"/>
    </source>
</evidence>
<dbReference type="EMBL" id="PCWQ01000007">
    <property type="protein sequence ID" value="PIR06936.1"/>
    <property type="molecule type" value="Genomic_DNA"/>
</dbReference>
<comment type="caution">
    <text evidence="1">The sequence shown here is derived from an EMBL/GenBank/DDBJ whole genome shotgun (WGS) entry which is preliminary data.</text>
</comment>
<name>A0A2H0NFT3_9BACT</name>
<reference evidence="1 2" key="1">
    <citation type="submission" date="2017-09" db="EMBL/GenBank/DDBJ databases">
        <title>Depth-based differentiation of microbial function through sediment-hosted aquifers and enrichment of novel symbionts in the deep terrestrial subsurface.</title>
        <authorList>
            <person name="Probst A.J."/>
            <person name="Ladd B."/>
            <person name="Jarett J.K."/>
            <person name="Geller-Mcgrath D.E."/>
            <person name="Sieber C.M."/>
            <person name="Emerson J.B."/>
            <person name="Anantharaman K."/>
            <person name="Thomas B.C."/>
            <person name="Malmstrom R."/>
            <person name="Stieglmeier M."/>
            <person name="Klingl A."/>
            <person name="Woyke T."/>
            <person name="Ryan C.M."/>
            <person name="Banfield J.F."/>
        </authorList>
    </citation>
    <scope>NUCLEOTIDE SEQUENCE [LARGE SCALE GENOMIC DNA]</scope>
    <source>
        <strain evidence="1">CG11_big_fil_rev_8_21_14_0_20_36_20</strain>
    </source>
</reference>
<organism evidence="1 2">
    <name type="scientific">Candidatus Komeilibacteria bacterium CG11_big_fil_rev_8_21_14_0_20_36_20</name>
    <dbReference type="NCBI Taxonomy" id="1974477"/>
    <lineage>
        <taxon>Bacteria</taxon>
        <taxon>Candidatus Komeiliibacteriota</taxon>
    </lineage>
</organism>
<dbReference type="AlphaFoldDB" id="A0A2H0NFT3"/>
<gene>
    <name evidence="1" type="ORF">COV55_00730</name>
</gene>
<protein>
    <submittedName>
        <fullName evidence="1">Uncharacterized protein</fullName>
    </submittedName>
</protein>
<accession>A0A2H0NFT3</accession>